<dbReference type="GO" id="GO:0032885">
    <property type="term" value="P:regulation of polysaccharide biosynthetic process"/>
    <property type="evidence" value="ECO:0007669"/>
    <property type="project" value="TreeGrafter"/>
</dbReference>
<dbReference type="PANTHER" id="PTHR38782">
    <property type="match status" value="1"/>
</dbReference>
<dbReference type="GO" id="GO:0030288">
    <property type="term" value="C:outer membrane-bounded periplasmic space"/>
    <property type="evidence" value="ECO:0007669"/>
    <property type="project" value="TreeGrafter"/>
</dbReference>
<dbReference type="Gene3D" id="2.50.20.10">
    <property type="entry name" value="Lipoprotein localisation LolA/LolB/LppX"/>
    <property type="match status" value="1"/>
</dbReference>
<sequence>MPRRRLVPVVLVSLALVVVVLLTSSHAANAHEVPAPGEDDGMALLRRAARSMGDVSFSGVQRVTTAGGGTRTERLVSVVHRAGEATVYGEIGPPGADLVVGQSTPLTKVDDLMLDELAANYRVTRAGGAVVCGRTATVLEVLRADGTAAARVWLDQRTGLPLRKVVLDDSGAVVHAMEFVEVQIGGDPGPLPEDGVEAEPWDDELSQGELAALREDGWPLPGHVAWNLRLIRGWSREDPEGRVVHLAYSDGLSVVSVFVQRGRLPGGAEGRAEAAADVVAGGGAEGGQRVWDSHGFVYTAMGDAPADLLAAAERGFPTDDEPEFWSRVMRGFGRLTAAVQG</sequence>
<dbReference type="InterPro" id="IPR038484">
    <property type="entry name" value="MucB/RseB_C_sf"/>
</dbReference>
<dbReference type="InterPro" id="IPR033434">
    <property type="entry name" value="MucB/RseB_N"/>
</dbReference>
<reference evidence="3" key="1">
    <citation type="submission" date="2021-10" db="EMBL/GenBank/DDBJ databases">
        <title>Streptomonospora sp. nov., isolated from mangrove soil.</title>
        <authorList>
            <person name="Chen X."/>
            <person name="Ge X."/>
            <person name="Liu W."/>
        </authorList>
    </citation>
    <scope>NUCLEOTIDE SEQUENCE</scope>
    <source>
        <strain evidence="3">S1-112</strain>
    </source>
</reference>
<dbReference type="Proteomes" id="UP001140076">
    <property type="component" value="Unassembled WGS sequence"/>
</dbReference>
<dbReference type="RefSeq" id="WP_270070293.1">
    <property type="nucleotide sequence ID" value="NZ_JAJAQC010000002.1"/>
</dbReference>
<name>A0A9X3SKN4_9ACTN</name>
<keyword evidence="4" id="KW-1185">Reference proteome</keyword>
<feature type="chain" id="PRO_5040775823" description="MucB/RseB N-terminal domain-containing protein" evidence="1">
    <location>
        <begin position="31"/>
        <end position="341"/>
    </location>
</feature>
<evidence type="ECO:0000259" key="2">
    <source>
        <dbReference type="Pfam" id="PF03888"/>
    </source>
</evidence>
<dbReference type="Gene3D" id="3.30.200.100">
    <property type="entry name" value="MucB/RseB, C-terminal domain"/>
    <property type="match status" value="1"/>
</dbReference>
<accession>A0A9X3SKN4</accession>
<dbReference type="Pfam" id="PF03888">
    <property type="entry name" value="MucB_RseB"/>
    <property type="match status" value="1"/>
</dbReference>
<protein>
    <recommendedName>
        <fullName evidence="2">MucB/RseB N-terminal domain-containing protein</fullName>
    </recommendedName>
</protein>
<dbReference type="PANTHER" id="PTHR38782:SF1">
    <property type="entry name" value="SIGMA-E FACTOR REGULATORY PROTEIN RSEB"/>
    <property type="match status" value="1"/>
</dbReference>
<dbReference type="GO" id="GO:0045152">
    <property type="term" value="F:antisigma factor binding"/>
    <property type="evidence" value="ECO:0007669"/>
    <property type="project" value="TreeGrafter"/>
</dbReference>
<feature type="domain" description="MucB/RseB N-terminal" evidence="2">
    <location>
        <begin position="113"/>
        <end position="186"/>
    </location>
</feature>
<evidence type="ECO:0000256" key="1">
    <source>
        <dbReference type="SAM" id="SignalP"/>
    </source>
</evidence>
<dbReference type="AlphaFoldDB" id="A0A9X3SKN4"/>
<dbReference type="EMBL" id="JAJAQC010000002">
    <property type="protein sequence ID" value="MDA0563006.1"/>
    <property type="molecule type" value="Genomic_DNA"/>
</dbReference>
<keyword evidence="1" id="KW-0732">Signal</keyword>
<gene>
    <name evidence="3" type="ORF">LG943_01445</name>
</gene>
<comment type="caution">
    <text evidence="3">The sequence shown here is derived from an EMBL/GenBank/DDBJ whole genome shotgun (WGS) entry which is preliminary data.</text>
</comment>
<proteinExistence type="predicted"/>
<dbReference type="InterPro" id="IPR005588">
    <property type="entry name" value="MucB_RseB"/>
</dbReference>
<evidence type="ECO:0000313" key="3">
    <source>
        <dbReference type="EMBL" id="MDA0563006.1"/>
    </source>
</evidence>
<organism evidence="3 4">
    <name type="scientific">Streptomonospora mangrovi</name>
    <dbReference type="NCBI Taxonomy" id="2883123"/>
    <lineage>
        <taxon>Bacteria</taxon>
        <taxon>Bacillati</taxon>
        <taxon>Actinomycetota</taxon>
        <taxon>Actinomycetes</taxon>
        <taxon>Streptosporangiales</taxon>
        <taxon>Nocardiopsidaceae</taxon>
        <taxon>Streptomonospora</taxon>
    </lineage>
</organism>
<evidence type="ECO:0000313" key="4">
    <source>
        <dbReference type="Proteomes" id="UP001140076"/>
    </source>
</evidence>
<feature type="signal peptide" evidence="1">
    <location>
        <begin position="1"/>
        <end position="30"/>
    </location>
</feature>